<reference evidence="1" key="1">
    <citation type="submission" date="2020-08" db="EMBL/GenBank/DDBJ databases">
        <title>Genome sequencing and assembly of the red palm weevil Rhynchophorus ferrugineus.</title>
        <authorList>
            <person name="Dias G.B."/>
            <person name="Bergman C.M."/>
            <person name="Manee M."/>
        </authorList>
    </citation>
    <scope>NUCLEOTIDE SEQUENCE</scope>
    <source>
        <strain evidence="1">AA-2017</strain>
        <tissue evidence="1">Whole larva</tissue>
    </source>
</reference>
<accession>A0A834IMX7</accession>
<protein>
    <submittedName>
        <fullName evidence="1">Uncharacterized protein</fullName>
    </submittedName>
</protein>
<dbReference type="EMBL" id="JAACXV010000086">
    <property type="protein sequence ID" value="KAF7283877.1"/>
    <property type="molecule type" value="Genomic_DNA"/>
</dbReference>
<sequence>MCELCPEIHADDVRDTCNRCRLRQGPGRMLPGAASNSHLSHTRRDCHICCFLAGCNIANWFIQSRGS</sequence>
<proteinExistence type="predicted"/>
<evidence type="ECO:0000313" key="2">
    <source>
        <dbReference type="Proteomes" id="UP000625711"/>
    </source>
</evidence>
<evidence type="ECO:0000313" key="1">
    <source>
        <dbReference type="EMBL" id="KAF7283877.1"/>
    </source>
</evidence>
<comment type="caution">
    <text evidence="1">The sequence shown here is derived from an EMBL/GenBank/DDBJ whole genome shotgun (WGS) entry which is preliminary data.</text>
</comment>
<dbReference type="AlphaFoldDB" id="A0A834IMX7"/>
<dbReference type="Proteomes" id="UP000625711">
    <property type="component" value="Unassembled WGS sequence"/>
</dbReference>
<organism evidence="1 2">
    <name type="scientific">Rhynchophorus ferrugineus</name>
    <name type="common">Red palm weevil</name>
    <name type="synonym">Curculio ferrugineus</name>
    <dbReference type="NCBI Taxonomy" id="354439"/>
    <lineage>
        <taxon>Eukaryota</taxon>
        <taxon>Metazoa</taxon>
        <taxon>Ecdysozoa</taxon>
        <taxon>Arthropoda</taxon>
        <taxon>Hexapoda</taxon>
        <taxon>Insecta</taxon>
        <taxon>Pterygota</taxon>
        <taxon>Neoptera</taxon>
        <taxon>Endopterygota</taxon>
        <taxon>Coleoptera</taxon>
        <taxon>Polyphaga</taxon>
        <taxon>Cucujiformia</taxon>
        <taxon>Curculionidae</taxon>
        <taxon>Dryophthorinae</taxon>
        <taxon>Rhynchophorus</taxon>
    </lineage>
</organism>
<name>A0A834IMX7_RHYFE</name>
<gene>
    <name evidence="1" type="ORF">GWI33_022908</name>
</gene>
<keyword evidence="2" id="KW-1185">Reference proteome</keyword>